<evidence type="ECO:0000313" key="2">
    <source>
        <dbReference type="Proteomes" id="UP001365542"/>
    </source>
</evidence>
<evidence type="ECO:0008006" key="3">
    <source>
        <dbReference type="Google" id="ProtNLM"/>
    </source>
</evidence>
<reference evidence="1 2" key="1">
    <citation type="submission" date="2019-10" db="EMBL/GenBank/DDBJ databases">
        <authorList>
            <person name="Palmer J.M."/>
        </authorList>
    </citation>
    <scope>NUCLEOTIDE SEQUENCE [LARGE SCALE GENOMIC DNA]</scope>
    <source>
        <strain evidence="1 2">TWF694</strain>
    </source>
</reference>
<protein>
    <recommendedName>
        <fullName evidence="3">P-loop containing nucleoside triphosphate hydrolase protein</fullName>
    </recommendedName>
</protein>
<comment type="caution">
    <text evidence="1">The sequence shown here is derived from an EMBL/GenBank/DDBJ whole genome shotgun (WGS) entry which is preliminary data.</text>
</comment>
<evidence type="ECO:0000313" key="1">
    <source>
        <dbReference type="EMBL" id="KAK6525269.1"/>
    </source>
</evidence>
<dbReference type="AlphaFoldDB" id="A0AAV9WT01"/>
<dbReference type="Gene3D" id="3.40.50.300">
    <property type="entry name" value="P-loop containing nucleotide triphosphate hydrolases"/>
    <property type="match status" value="1"/>
</dbReference>
<dbReference type="Pfam" id="PF17784">
    <property type="entry name" value="Sulfotransfer_4"/>
    <property type="match status" value="1"/>
</dbReference>
<sequence>MARYVDTVPAPSVVKPMKLVVLSVSRSGTMGLYNALKVLGYRSYHAFESGLRGTRDYPMLVEAFRAHRDPNQQKYTKADFDKIWGDYDAITEISGWLAPEIIAAYLPDPSVKFLLLERDPDSWVRSFTKTLVAYSEKIDSLPYRILRKFDPFNDALFEFLQEIVVMGAGDFKTASEIGYAEQLRSEYIRRIQYVKKAVPADRLKVINLEDGLDWEDICPYLEKNIPEEPYPSHNRPDELALIISEGTWPGIRSALIKLGTGAIVLSSVAVWATQNSLFGWP</sequence>
<dbReference type="EMBL" id="JAVHJO010000017">
    <property type="protein sequence ID" value="KAK6525269.1"/>
    <property type="molecule type" value="Genomic_DNA"/>
</dbReference>
<gene>
    <name evidence="1" type="ORF">TWF694_005415</name>
</gene>
<dbReference type="InterPro" id="IPR040632">
    <property type="entry name" value="Sulfotransfer_4"/>
</dbReference>
<organism evidence="1 2">
    <name type="scientific">Orbilia ellipsospora</name>
    <dbReference type="NCBI Taxonomy" id="2528407"/>
    <lineage>
        <taxon>Eukaryota</taxon>
        <taxon>Fungi</taxon>
        <taxon>Dikarya</taxon>
        <taxon>Ascomycota</taxon>
        <taxon>Pezizomycotina</taxon>
        <taxon>Orbiliomycetes</taxon>
        <taxon>Orbiliales</taxon>
        <taxon>Orbiliaceae</taxon>
        <taxon>Orbilia</taxon>
    </lineage>
</organism>
<name>A0AAV9WT01_9PEZI</name>
<accession>A0AAV9WT01</accession>
<proteinExistence type="predicted"/>
<dbReference type="SUPFAM" id="SSF52540">
    <property type="entry name" value="P-loop containing nucleoside triphosphate hydrolases"/>
    <property type="match status" value="1"/>
</dbReference>
<dbReference type="InterPro" id="IPR027417">
    <property type="entry name" value="P-loop_NTPase"/>
</dbReference>
<dbReference type="PANTHER" id="PTHR36978:SF4">
    <property type="entry name" value="P-LOOP CONTAINING NUCLEOSIDE TRIPHOSPHATE HYDROLASE PROTEIN"/>
    <property type="match status" value="1"/>
</dbReference>
<dbReference type="PANTHER" id="PTHR36978">
    <property type="entry name" value="P-LOOP CONTAINING NUCLEOTIDE TRIPHOSPHATE HYDROLASE"/>
    <property type="match status" value="1"/>
</dbReference>
<keyword evidence="2" id="KW-1185">Reference proteome</keyword>
<dbReference type="Proteomes" id="UP001365542">
    <property type="component" value="Unassembled WGS sequence"/>
</dbReference>